<accession>A0A315W5K9</accession>
<name>A0A315W5K9_GAMAF</name>
<protein>
    <submittedName>
        <fullName evidence="4">Uncharacterized protein</fullName>
    </submittedName>
</protein>
<evidence type="ECO:0000313" key="5">
    <source>
        <dbReference type="Proteomes" id="UP000250572"/>
    </source>
</evidence>
<dbReference type="InterPro" id="IPR036770">
    <property type="entry name" value="Ankyrin_rpt-contain_sf"/>
</dbReference>
<evidence type="ECO:0000256" key="3">
    <source>
        <dbReference type="PROSITE-ProRule" id="PRU00023"/>
    </source>
</evidence>
<dbReference type="STRING" id="33528.ENSGAFP00000025039"/>
<comment type="caution">
    <text evidence="4">The sequence shown here is derived from an EMBL/GenBank/DDBJ whole genome shotgun (WGS) entry which is preliminary data.</text>
</comment>
<gene>
    <name evidence="4" type="ORF">CCH79_00014961</name>
</gene>
<dbReference type="PRINTS" id="PR01415">
    <property type="entry name" value="ANKYRIN"/>
</dbReference>
<dbReference type="PROSITE" id="PS50297">
    <property type="entry name" value="ANK_REP_REGION"/>
    <property type="match status" value="2"/>
</dbReference>
<organism evidence="4 5">
    <name type="scientific">Gambusia affinis</name>
    <name type="common">Western mosquitofish</name>
    <name type="synonym">Heterandria affinis</name>
    <dbReference type="NCBI Taxonomy" id="33528"/>
    <lineage>
        <taxon>Eukaryota</taxon>
        <taxon>Metazoa</taxon>
        <taxon>Chordata</taxon>
        <taxon>Craniata</taxon>
        <taxon>Vertebrata</taxon>
        <taxon>Euteleostomi</taxon>
        <taxon>Actinopterygii</taxon>
        <taxon>Neopterygii</taxon>
        <taxon>Teleostei</taxon>
        <taxon>Neoteleostei</taxon>
        <taxon>Acanthomorphata</taxon>
        <taxon>Ovalentaria</taxon>
        <taxon>Atherinomorphae</taxon>
        <taxon>Cyprinodontiformes</taxon>
        <taxon>Poeciliidae</taxon>
        <taxon>Poeciliinae</taxon>
        <taxon>Gambusia</taxon>
    </lineage>
</organism>
<feature type="repeat" description="ANK" evidence="3">
    <location>
        <begin position="52"/>
        <end position="84"/>
    </location>
</feature>
<evidence type="ECO:0000313" key="4">
    <source>
        <dbReference type="EMBL" id="PWA30159.1"/>
    </source>
</evidence>
<dbReference type="InterPro" id="IPR002110">
    <property type="entry name" value="Ankyrin_rpt"/>
</dbReference>
<proteinExistence type="predicted"/>
<feature type="repeat" description="ANK" evidence="3">
    <location>
        <begin position="85"/>
        <end position="117"/>
    </location>
</feature>
<evidence type="ECO:0000256" key="1">
    <source>
        <dbReference type="ARBA" id="ARBA00022737"/>
    </source>
</evidence>
<dbReference type="SUPFAM" id="SSF48403">
    <property type="entry name" value="Ankyrin repeat"/>
    <property type="match status" value="1"/>
</dbReference>
<reference evidence="4 5" key="1">
    <citation type="journal article" date="2018" name="G3 (Bethesda)">
        <title>A High-Quality Reference Genome for the Invasive Mosquitofish Gambusia affinis Using a Chicago Library.</title>
        <authorList>
            <person name="Hoffberg S.L."/>
            <person name="Troendle N.J."/>
            <person name="Glenn T.C."/>
            <person name="Mahmud O."/>
            <person name="Louha S."/>
            <person name="Chalopin D."/>
            <person name="Bennetzen J.L."/>
            <person name="Mauricio R."/>
        </authorList>
    </citation>
    <scope>NUCLEOTIDE SEQUENCE [LARGE SCALE GENOMIC DNA]</scope>
    <source>
        <strain evidence="4">NE01/NJP1002.9</strain>
        <tissue evidence="4">Muscle</tissue>
    </source>
</reference>
<evidence type="ECO:0000256" key="2">
    <source>
        <dbReference type="ARBA" id="ARBA00023043"/>
    </source>
</evidence>
<dbReference type="PROSITE" id="PS50088">
    <property type="entry name" value="ANK_REPEAT"/>
    <property type="match status" value="2"/>
</dbReference>
<dbReference type="Pfam" id="PF12796">
    <property type="entry name" value="Ank_2"/>
    <property type="match status" value="1"/>
</dbReference>
<keyword evidence="2 3" id="KW-0040">ANK repeat</keyword>
<keyword evidence="1" id="KW-0677">Repeat</keyword>
<dbReference type="Proteomes" id="UP000250572">
    <property type="component" value="Unassembled WGS sequence"/>
</dbReference>
<keyword evidence="5" id="KW-1185">Reference proteome</keyword>
<dbReference type="SMART" id="SM00248">
    <property type="entry name" value="ANK"/>
    <property type="match status" value="2"/>
</dbReference>
<dbReference type="EMBL" id="NHOQ01000443">
    <property type="protein sequence ID" value="PWA30159.1"/>
    <property type="molecule type" value="Genomic_DNA"/>
</dbReference>
<dbReference type="PANTHER" id="PTHR24171">
    <property type="entry name" value="ANKYRIN REPEAT DOMAIN-CONTAINING PROTEIN 39-RELATED"/>
    <property type="match status" value="1"/>
</dbReference>
<sequence>MMTPSDIVVHFKEAQHSNKDIRAEKNKTQALLSLREIHHYNLRAEDVNQFLEGRKPLHYAADFGQLDVIKYLLDKGADVNATDKHGLTPLMNACFEDHKECAKILLEKGADKHIKSSQGISAFDCESGAILELLKGSAPNVRRYHARLKLMA</sequence>
<dbReference type="Gene3D" id="1.25.40.20">
    <property type="entry name" value="Ankyrin repeat-containing domain"/>
    <property type="match status" value="1"/>
</dbReference>
<dbReference type="AlphaFoldDB" id="A0A315W5K9"/>